<dbReference type="EMBL" id="CACTIH010000377">
    <property type="protein sequence ID" value="CAA2960233.1"/>
    <property type="molecule type" value="Genomic_DNA"/>
</dbReference>
<dbReference type="Proteomes" id="UP000594638">
    <property type="component" value="Unassembled WGS sequence"/>
</dbReference>
<dbReference type="OrthoDB" id="10586188at2759"/>
<organism evidence="1 2">
    <name type="scientific">Olea europaea subsp. europaea</name>
    <dbReference type="NCBI Taxonomy" id="158383"/>
    <lineage>
        <taxon>Eukaryota</taxon>
        <taxon>Viridiplantae</taxon>
        <taxon>Streptophyta</taxon>
        <taxon>Embryophyta</taxon>
        <taxon>Tracheophyta</taxon>
        <taxon>Spermatophyta</taxon>
        <taxon>Magnoliopsida</taxon>
        <taxon>eudicotyledons</taxon>
        <taxon>Gunneridae</taxon>
        <taxon>Pentapetalae</taxon>
        <taxon>asterids</taxon>
        <taxon>lamiids</taxon>
        <taxon>Lamiales</taxon>
        <taxon>Oleaceae</taxon>
        <taxon>Oleeae</taxon>
        <taxon>Olea</taxon>
    </lineage>
</organism>
<name>A0A8S0PZT4_OLEEU</name>
<gene>
    <name evidence="1" type="ORF">OLEA9_A065903</name>
</gene>
<proteinExistence type="predicted"/>
<evidence type="ECO:0000313" key="2">
    <source>
        <dbReference type="Proteomes" id="UP000594638"/>
    </source>
</evidence>
<dbReference type="Gramene" id="OE9A065903T1">
    <property type="protein sequence ID" value="OE9A065903C1"/>
    <property type="gene ID" value="OE9A065903"/>
</dbReference>
<reference evidence="1 2" key="1">
    <citation type="submission" date="2019-12" db="EMBL/GenBank/DDBJ databases">
        <authorList>
            <person name="Alioto T."/>
            <person name="Alioto T."/>
            <person name="Gomez Garrido J."/>
        </authorList>
    </citation>
    <scope>NUCLEOTIDE SEQUENCE [LARGE SCALE GENOMIC DNA]</scope>
</reference>
<accession>A0A8S0PZT4</accession>
<dbReference type="AlphaFoldDB" id="A0A8S0PZT4"/>
<comment type="caution">
    <text evidence="1">The sequence shown here is derived from an EMBL/GenBank/DDBJ whole genome shotgun (WGS) entry which is preliminary data.</text>
</comment>
<keyword evidence="2" id="KW-1185">Reference proteome</keyword>
<protein>
    <submittedName>
        <fullName evidence="1">Light-harvesting complex 3 isotype 1, chloroplastic</fullName>
    </submittedName>
</protein>
<evidence type="ECO:0000313" key="1">
    <source>
        <dbReference type="EMBL" id="CAA2960233.1"/>
    </source>
</evidence>
<sequence>MSANLCIRLVGGGLAGITADVSSRSCKDTPCSPEARSRKFREKHPEVATHGDQVLFRSSIIPWWVWIKHSHFPEAKVELQWWDFSGPMLWIL</sequence>